<evidence type="ECO:0000313" key="1">
    <source>
        <dbReference type="EMBL" id="BAV43654.1"/>
    </source>
</evidence>
<protein>
    <recommendedName>
        <fullName evidence="3">Squalene cyclase C-terminal domain-containing protein</fullName>
    </recommendedName>
</protein>
<accession>A0A1B4Y9B9</accession>
<evidence type="ECO:0008006" key="3">
    <source>
        <dbReference type="Google" id="ProtNLM"/>
    </source>
</evidence>
<dbReference type="Gene3D" id="1.50.10.20">
    <property type="match status" value="1"/>
</dbReference>
<sequence length="338" mass="37371">MATHIQRAIGYLTEQHALGYPNAVHKMGSYSTAKFVQLAADHLDLTADQVHRFSTFTCENKAFHVAMITDALQDALDAGHSECQAMVDENIDYLLGCRDEISWRYFPGFEPLPYDADSLGQMTQVLVRAGKATPETLADAFKLAALNAWEDGPISTFFATDPEDRIVINKIWGRGRDDTGRDAEVVANLLYGATLYQDQVGDSPLTPLLEIATKWLTVQQQPMGFWRAAWYVGTSYSTYVVVRQLVAASGHQSSVDRAVRLLRQAPAPDPLNRALAMLAITAANCAPDRHDASLLHDTQFHDGSWEAIPLLDNHARIWGSRAVSTAICLKALLRQESQ</sequence>
<dbReference type="GeneID" id="93439341"/>
<reference evidence="1 2" key="1">
    <citation type="submission" date="2016-08" db="EMBL/GenBank/DDBJ databases">
        <title>Complete genome sequence of Mycobacterium shinshuense, a subspecies of M. ulcerans.</title>
        <authorList>
            <person name="Yoshida M."/>
            <person name="Ogura Y."/>
            <person name="Hayashi T."/>
            <person name="Hoshino Y."/>
        </authorList>
    </citation>
    <scope>NUCLEOTIDE SEQUENCE [LARGE SCALE GENOMIC DNA]</scope>
    <source>
        <strain evidence="2">ATCC 33728</strain>
    </source>
</reference>
<name>A0A1B4Y9B9_MYCUL</name>
<dbReference type="EMBL" id="AP017624">
    <property type="protein sequence ID" value="BAV43654.1"/>
    <property type="molecule type" value="Genomic_DNA"/>
</dbReference>
<gene>
    <name evidence="1" type="ORF">SHTP_4785</name>
</gene>
<dbReference type="InterPro" id="IPR008930">
    <property type="entry name" value="Terpenoid_cyclase/PrenylTrfase"/>
</dbReference>
<evidence type="ECO:0000313" key="2">
    <source>
        <dbReference type="Proteomes" id="UP000218067"/>
    </source>
</evidence>
<organism evidence="1 2">
    <name type="scientific">Mycobacterium ulcerans subsp. shinshuense</name>
    <dbReference type="NCBI Taxonomy" id="1124626"/>
    <lineage>
        <taxon>Bacteria</taxon>
        <taxon>Bacillati</taxon>
        <taxon>Actinomycetota</taxon>
        <taxon>Actinomycetes</taxon>
        <taxon>Mycobacteriales</taxon>
        <taxon>Mycobacteriaceae</taxon>
        <taxon>Mycobacterium</taxon>
        <taxon>Mycobacterium ulcerans group</taxon>
    </lineage>
</organism>
<dbReference type="RefSeq" id="WP_096372080.1">
    <property type="nucleotide sequence ID" value="NZ_AP017624.1"/>
</dbReference>
<proteinExistence type="predicted"/>
<dbReference type="SUPFAM" id="SSF48239">
    <property type="entry name" value="Terpenoid cyclases/Protein prenyltransferases"/>
    <property type="match status" value="1"/>
</dbReference>
<dbReference type="Proteomes" id="UP000218067">
    <property type="component" value="Chromosome"/>
</dbReference>
<dbReference type="AlphaFoldDB" id="A0A1B4Y9B9"/>